<evidence type="ECO:0000313" key="4">
    <source>
        <dbReference type="WBParaSite" id="TREG1_51230.1"/>
    </source>
</evidence>
<dbReference type="InterPro" id="IPR007205">
    <property type="entry name" value="Protein_HGH1_N"/>
</dbReference>
<dbReference type="WBParaSite" id="TREG1_51230.1">
    <property type="protein sequence ID" value="TREG1_51230.1"/>
    <property type="gene ID" value="TREG1_51230"/>
</dbReference>
<dbReference type="InterPro" id="IPR039717">
    <property type="entry name" value="Hgh1"/>
</dbReference>
<dbReference type="PANTHER" id="PTHR13387:SF9">
    <property type="entry name" value="PROTEIN HGH1 HOMOLOG"/>
    <property type="match status" value="1"/>
</dbReference>
<reference evidence="4" key="2">
    <citation type="submission" date="2023-11" db="UniProtKB">
        <authorList>
            <consortium name="WormBaseParasite"/>
        </authorList>
    </citation>
    <scope>IDENTIFICATION</scope>
</reference>
<reference evidence="3" key="1">
    <citation type="submission" date="2022-06" db="EMBL/GenBank/DDBJ databases">
        <authorList>
            <person name="Berger JAMES D."/>
            <person name="Berger JAMES D."/>
        </authorList>
    </citation>
    <scope>NUCLEOTIDE SEQUENCE [LARGE SCALE GENOMIC DNA]</scope>
</reference>
<dbReference type="Pfam" id="PF04063">
    <property type="entry name" value="DUF383"/>
    <property type="match status" value="1"/>
</dbReference>
<evidence type="ECO:0008006" key="5">
    <source>
        <dbReference type="Google" id="ProtNLM"/>
    </source>
</evidence>
<keyword evidence="3" id="KW-1185">Reference proteome</keyword>
<evidence type="ECO:0000259" key="2">
    <source>
        <dbReference type="Pfam" id="PF04064"/>
    </source>
</evidence>
<accession>A0AA85JZJ9</accession>
<proteinExistence type="predicted"/>
<dbReference type="AlphaFoldDB" id="A0AA85JZJ9"/>
<evidence type="ECO:0000259" key="1">
    <source>
        <dbReference type="Pfam" id="PF04063"/>
    </source>
</evidence>
<dbReference type="Proteomes" id="UP000050795">
    <property type="component" value="Unassembled WGS sequence"/>
</dbReference>
<protein>
    <recommendedName>
        <fullName evidence="5">Protein HGH1 homolog</fullName>
    </recommendedName>
</protein>
<feature type="domain" description="Protein HGH1 C-terminal" evidence="2">
    <location>
        <begin position="260"/>
        <end position="327"/>
    </location>
</feature>
<dbReference type="Pfam" id="PF04064">
    <property type="entry name" value="DUF384"/>
    <property type="match status" value="1"/>
</dbReference>
<evidence type="ECO:0000313" key="3">
    <source>
        <dbReference type="Proteomes" id="UP000050795"/>
    </source>
</evidence>
<sequence>MSEIAQLNALLKITAAKVDIENDFLVHYINKILKIIISSDLNKPVTEELTLSIKCLTNICSTSQGIRLLTEVLSDEKSREEFTNVLSLIALNSSKNGSDLGSLAVNLISNMTRDPVWLNYFNKHFDNQHIISIMESDFTVQRFLPIILNLTTEESSRRDISSTLLPRLIDLFPQLTSVPDKVLISGIIKNCSFDDDLHCKLLDKSVAFLDKWLIPLCGPEDCIDKEDLSVLPKSVQTVSGNPNIPRLFSADLCLTICQTFLQFCSTSHGRTILRSNGVYFILRELHKYVSTVEGQISSSESGEKNLIKELLFYIEQVVDQLICEENERDQNYTESSLREISVDTITSEKLERAKQDYLECK</sequence>
<organism evidence="3 4">
    <name type="scientific">Trichobilharzia regenti</name>
    <name type="common">Nasal bird schistosome</name>
    <dbReference type="NCBI Taxonomy" id="157069"/>
    <lineage>
        <taxon>Eukaryota</taxon>
        <taxon>Metazoa</taxon>
        <taxon>Spiralia</taxon>
        <taxon>Lophotrochozoa</taxon>
        <taxon>Platyhelminthes</taxon>
        <taxon>Trematoda</taxon>
        <taxon>Digenea</taxon>
        <taxon>Strigeidida</taxon>
        <taxon>Schistosomatoidea</taxon>
        <taxon>Schistosomatidae</taxon>
        <taxon>Trichobilharzia</taxon>
    </lineage>
</organism>
<dbReference type="PANTHER" id="PTHR13387">
    <property type="entry name" value="PROTEIN HGH1 HOMOLOG"/>
    <property type="match status" value="1"/>
</dbReference>
<name>A0AA85JZJ9_TRIRE</name>
<feature type="domain" description="Protein HGH1 N-terminal" evidence="1">
    <location>
        <begin position="156"/>
        <end position="238"/>
    </location>
</feature>
<dbReference type="InterPro" id="IPR007206">
    <property type="entry name" value="Protein_HGH1_C"/>
</dbReference>